<keyword evidence="6" id="KW-0106">Calcium</keyword>
<feature type="domain" description="EGF-like" evidence="13">
    <location>
        <begin position="629"/>
        <end position="673"/>
    </location>
</feature>
<dbReference type="CDD" id="cd00054">
    <property type="entry name" value="EGF_CA"/>
    <property type="match status" value="7"/>
</dbReference>
<organism evidence="14 15">
    <name type="scientific">Acropora cervicornis</name>
    <name type="common">Staghorn coral</name>
    <dbReference type="NCBI Taxonomy" id="6130"/>
    <lineage>
        <taxon>Eukaryota</taxon>
        <taxon>Metazoa</taxon>
        <taxon>Cnidaria</taxon>
        <taxon>Anthozoa</taxon>
        <taxon>Hexacorallia</taxon>
        <taxon>Scleractinia</taxon>
        <taxon>Astrocoeniina</taxon>
        <taxon>Acroporidae</taxon>
        <taxon>Acropora</taxon>
    </lineage>
</organism>
<dbReference type="InterPro" id="IPR052235">
    <property type="entry name" value="Nephronectin_domain"/>
</dbReference>
<dbReference type="EMBL" id="JARQWQ010000056">
    <property type="protein sequence ID" value="KAK2556414.1"/>
    <property type="molecule type" value="Genomic_DNA"/>
</dbReference>
<dbReference type="Proteomes" id="UP001249851">
    <property type="component" value="Unassembled WGS sequence"/>
</dbReference>
<dbReference type="PROSITE" id="PS50026">
    <property type="entry name" value="EGF_3"/>
    <property type="match status" value="7"/>
</dbReference>
<dbReference type="SUPFAM" id="SSF57196">
    <property type="entry name" value="EGF/Laminin"/>
    <property type="match status" value="2"/>
</dbReference>
<reference evidence="14" key="2">
    <citation type="journal article" date="2023" name="Science">
        <title>Genomic signatures of disease resistance in endangered staghorn corals.</title>
        <authorList>
            <person name="Vollmer S.V."/>
            <person name="Selwyn J.D."/>
            <person name="Despard B.A."/>
            <person name="Roesel C.L."/>
        </authorList>
    </citation>
    <scope>NUCLEOTIDE SEQUENCE</scope>
    <source>
        <strain evidence="14">K2</strain>
    </source>
</reference>
<dbReference type="InterPro" id="IPR049883">
    <property type="entry name" value="NOTCH1_EGF-like"/>
</dbReference>
<keyword evidence="4 12" id="KW-0732">Signal</keyword>
<dbReference type="InterPro" id="IPR018097">
    <property type="entry name" value="EGF_Ca-bd_CS"/>
</dbReference>
<keyword evidence="7" id="KW-1133">Transmembrane helix</keyword>
<dbReference type="GO" id="GO:0048513">
    <property type="term" value="P:animal organ development"/>
    <property type="evidence" value="ECO:0007669"/>
    <property type="project" value="UniProtKB-ARBA"/>
</dbReference>
<dbReference type="Pfam" id="PF07645">
    <property type="entry name" value="EGF_CA"/>
    <property type="match status" value="5"/>
</dbReference>
<name>A0AAD9V054_ACRCE</name>
<dbReference type="FunFam" id="2.10.25.10:FF:000068">
    <property type="entry name" value="Latent transforming growth factor beta binding protein 3"/>
    <property type="match status" value="1"/>
</dbReference>
<dbReference type="GO" id="GO:0005509">
    <property type="term" value="F:calcium ion binding"/>
    <property type="evidence" value="ECO:0007669"/>
    <property type="project" value="InterPro"/>
</dbReference>
<feature type="disulfide bond" evidence="11">
    <location>
        <begin position="642"/>
        <end position="659"/>
    </location>
</feature>
<evidence type="ECO:0000259" key="13">
    <source>
        <dbReference type="PROSITE" id="PS50026"/>
    </source>
</evidence>
<dbReference type="InterPro" id="IPR000742">
    <property type="entry name" value="EGF"/>
</dbReference>
<evidence type="ECO:0000256" key="11">
    <source>
        <dbReference type="PROSITE-ProRule" id="PRU00076"/>
    </source>
</evidence>
<proteinExistence type="predicted"/>
<dbReference type="GO" id="GO:0048731">
    <property type="term" value="P:system development"/>
    <property type="evidence" value="ECO:0007669"/>
    <property type="project" value="UniProtKB-ARBA"/>
</dbReference>
<feature type="chain" id="PRO_5042242661" evidence="12">
    <location>
        <begin position="22"/>
        <end position="910"/>
    </location>
</feature>
<feature type="signal peptide" evidence="12">
    <location>
        <begin position="1"/>
        <end position="21"/>
    </location>
</feature>
<sequence>MKYFALLSLLVILVLVDFSSSQTCRSLKFWQRATGDSNCGRTEYLRGFYRDANQGEKDVIDLLRNASCCTAPPPDENSGQNCTSIKLLMEFNNTDIANGLCLPPFCSNNVWAKCPPGMLMQGIKRSTKLFSWLSEIEGLICCSPNHSTPISTYDDCYDKDVNVSLNYQGWTMCDADYYLAGFYRGNCKYLSCLDRFKCCKFMSRVLGCKGSYVNLYRVHVSPEKEYLDSWNIIKPEFYGTDAVDKRAYGQLRVRKLGRYVRIFPRNPDPDARISCMQVEIFGELYIKIYQDVFFIHDEEVMSYKKGRPTKFEGNDIVVEEYKNPMKLTTRIYDGLLHYTKIVPSLIPWEGELSVDTCVIAPNPVKGRKDFLAGRVHKVYEGKNKYAVKYLASKRAVVSKKVAFKREQLQVVYGAWCKIIARVHLKTSKRSWCRGDILQIDAQITFRSTALHGLKRLSVDELKNIDYVSQEKVVFEKLEKGKTILFFESLFDNCLRAGTLFNYYRDSGLLELATFGPEIRPFRRLNEVHYAKNSTVFDRCGENEKTCWKSRIPFSGVTRLNCSASKIWKDNDCRGYCWKRICLERPCLDVDECNTGNACGEGAVCINTPGSFRCYCKQGFKINGFNSCQDIDECQVSESKNNCKTHKNTLCKNIPGSFQCVCKPGYQGAYKDCKDEDECNSGKYECSRHADCSNTVGSYVCKCKKGFSGGGRLCADLIECDDPSKSGVCHPTLAKCVDFPGGYKCECKVGYHGDGIKNCKLADECELGIHKCHQWATCVNTQKSYDCSCNKGYEGNGFTCKDVDECASNQNDCGFNKDGIECVNTNGSFMCACREGFTGDGKTCTNIDECKTGAHDCVKNAICTDREGSFSCKCTPGFYGNATEKCIGEYRDKRICRLFIEDILRHVLKHI</sequence>
<evidence type="ECO:0000256" key="8">
    <source>
        <dbReference type="ARBA" id="ARBA00023136"/>
    </source>
</evidence>
<dbReference type="InterPro" id="IPR000152">
    <property type="entry name" value="EGF-type_Asp/Asn_hydroxyl_site"/>
</dbReference>
<reference evidence="14" key="1">
    <citation type="journal article" date="2023" name="G3 (Bethesda)">
        <title>Whole genome assembly and annotation of the endangered Caribbean coral Acropora cervicornis.</title>
        <authorList>
            <person name="Selwyn J.D."/>
            <person name="Vollmer S.V."/>
        </authorList>
    </citation>
    <scope>NUCLEOTIDE SEQUENCE</scope>
    <source>
        <strain evidence="14">K2</strain>
    </source>
</reference>
<feature type="domain" description="EGF-like" evidence="13">
    <location>
        <begin position="760"/>
        <end position="800"/>
    </location>
</feature>
<keyword evidence="3" id="KW-0812">Transmembrane</keyword>
<feature type="domain" description="EGF-like" evidence="13">
    <location>
        <begin position="845"/>
        <end position="886"/>
    </location>
</feature>
<comment type="subcellular location">
    <subcellularLocation>
        <location evidence="1">Membrane</location>
        <topology evidence="1">Single-pass type I membrane protein</topology>
    </subcellularLocation>
</comment>
<evidence type="ECO:0000256" key="3">
    <source>
        <dbReference type="ARBA" id="ARBA00022692"/>
    </source>
</evidence>
<evidence type="ECO:0000256" key="9">
    <source>
        <dbReference type="ARBA" id="ARBA00023157"/>
    </source>
</evidence>
<dbReference type="FunFam" id="2.10.25.10:FF:000202">
    <property type="entry name" value="Multiple epidermal growth factor-like domains 8"/>
    <property type="match status" value="1"/>
</dbReference>
<keyword evidence="5" id="KW-0677">Repeat</keyword>
<dbReference type="InterPro" id="IPR001881">
    <property type="entry name" value="EGF-like_Ca-bd_dom"/>
</dbReference>
<dbReference type="PANTHER" id="PTHR24050:SF28">
    <property type="entry name" value="UROMODULIN-LIKE"/>
    <property type="match status" value="1"/>
</dbReference>
<dbReference type="GO" id="GO:0016020">
    <property type="term" value="C:membrane"/>
    <property type="evidence" value="ECO:0007669"/>
    <property type="project" value="UniProtKB-SubCell"/>
</dbReference>
<dbReference type="PROSITE" id="PS01186">
    <property type="entry name" value="EGF_2"/>
    <property type="match status" value="7"/>
</dbReference>
<keyword evidence="9 11" id="KW-1015">Disulfide bond</keyword>
<evidence type="ECO:0000256" key="5">
    <source>
        <dbReference type="ARBA" id="ARBA00022737"/>
    </source>
</evidence>
<keyword evidence="15" id="KW-1185">Reference proteome</keyword>
<dbReference type="SUPFAM" id="SSF57184">
    <property type="entry name" value="Growth factor receptor domain"/>
    <property type="match status" value="2"/>
</dbReference>
<evidence type="ECO:0000313" key="14">
    <source>
        <dbReference type="EMBL" id="KAK2556414.1"/>
    </source>
</evidence>
<dbReference type="FunFam" id="2.10.25.10:FF:000038">
    <property type="entry name" value="Fibrillin 2"/>
    <property type="match status" value="4"/>
</dbReference>
<evidence type="ECO:0000256" key="2">
    <source>
        <dbReference type="ARBA" id="ARBA00022536"/>
    </source>
</evidence>
<keyword evidence="8" id="KW-0472">Membrane</keyword>
<feature type="domain" description="EGF-like" evidence="13">
    <location>
        <begin position="801"/>
        <end position="844"/>
    </location>
</feature>
<keyword evidence="10" id="KW-0325">Glycoprotein</keyword>
<dbReference type="PROSITE" id="PS00010">
    <property type="entry name" value="ASX_HYDROXYL"/>
    <property type="match status" value="7"/>
</dbReference>
<dbReference type="InterPro" id="IPR009030">
    <property type="entry name" value="Growth_fac_rcpt_cys_sf"/>
</dbReference>
<evidence type="ECO:0000256" key="10">
    <source>
        <dbReference type="ARBA" id="ARBA00023180"/>
    </source>
</evidence>
<evidence type="ECO:0000256" key="7">
    <source>
        <dbReference type="ARBA" id="ARBA00022989"/>
    </source>
</evidence>
<comment type="caution">
    <text evidence="14">The sequence shown here is derived from an EMBL/GenBank/DDBJ whole genome shotgun (WGS) entry which is preliminary data.</text>
</comment>
<dbReference type="SMART" id="SM00179">
    <property type="entry name" value="EGF_CA"/>
    <property type="match status" value="7"/>
</dbReference>
<feature type="domain" description="EGF-like" evidence="13">
    <location>
        <begin position="715"/>
        <end position="759"/>
    </location>
</feature>
<evidence type="ECO:0000313" key="15">
    <source>
        <dbReference type="Proteomes" id="UP001249851"/>
    </source>
</evidence>
<accession>A0AAD9V054</accession>
<comment type="caution">
    <text evidence="11">Lacks conserved residue(s) required for the propagation of feature annotation.</text>
</comment>
<feature type="domain" description="EGF-like" evidence="13">
    <location>
        <begin position="674"/>
        <end position="714"/>
    </location>
</feature>
<dbReference type="Gene3D" id="2.10.25.10">
    <property type="entry name" value="Laminin"/>
    <property type="match status" value="7"/>
</dbReference>
<dbReference type="InterPro" id="IPR024731">
    <property type="entry name" value="NELL2-like_EGF"/>
</dbReference>
<dbReference type="SMART" id="SM00181">
    <property type="entry name" value="EGF"/>
    <property type="match status" value="7"/>
</dbReference>
<evidence type="ECO:0000256" key="6">
    <source>
        <dbReference type="ARBA" id="ARBA00022837"/>
    </source>
</evidence>
<dbReference type="AlphaFoldDB" id="A0AAD9V054"/>
<dbReference type="PANTHER" id="PTHR24050">
    <property type="entry name" value="PA14 DOMAIN-CONTAINING PROTEIN"/>
    <property type="match status" value="1"/>
</dbReference>
<protein>
    <submittedName>
        <fullName evidence="14">Fibrillin-2</fullName>
    </submittedName>
</protein>
<evidence type="ECO:0000256" key="1">
    <source>
        <dbReference type="ARBA" id="ARBA00004479"/>
    </source>
</evidence>
<gene>
    <name evidence="14" type="ORF">P5673_021649</name>
</gene>
<dbReference type="PROSITE" id="PS01187">
    <property type="entry name" value="EGF_CA"/>
    <property type="match status" value="2"/>
</dbReference>
<feature type="domain" description="EGF-like" evidence="13">
    <location>
        <begin position="588"/>
        <end position="628"/>
    </location>
</feature>
<dbReference type="Pfam" id="PF12947">
    <property type="entry name" value="EGF_3"/>
    <property type="match status" value="2"/>
</dbReference>
<evidence type="ECO:0000256" key="4">
    <source>
        <dbReference type="ARBA" id="ARBA00022729"/>
    </source>
</evidence>
<evidence type="ECO:0000256" key="12">
    <source>
        <dbReference type="SAM" id="SignalP"/>
    </source>
</evidence>
<keyword evidence="2 11" id="KW-0245">EGF-like domain</keyword>